<reference evidence="6 7" key="1">
    <citation type="submission" date="2016-02" db="EMBL/GenBank/DDBJ databases">
        <title>Genome analysis of coral dinoflagellate symbionts highlights evolutionary adaptations to a symbiotic lifestyle.</title>
        <authorList>
            <person name="Aranda M."/>
            <person name="Li Y."/>
            <person name="Liew Y.J."/>
            <person name="Baumgarten S."/>
            <person name="Simakov O."/>
            <person name="Wilson M."/>
            <person name="Piel J."/>
            <person name="Ashoor H."/>
            <person name="Bougouffa S."/>
            <person name="Bajic V.B."/>
            <person name="Ryu T."/>
            <person name="Ravasi T."/>
            <person name="Bayer T."/>
            <person name="Micklem G."/>
            <person name="Kim H."/>
            <person name="Bhak J."/>
            <person name="Lajeunesse T.C."/>
            <person name="Voolstra C.R."/>
        </authorList>
    </citation>
    <scope>NUCLEOTIDE SEQUENCE [LARGE SCALE GENOMIC DNA]</scope>
    <source>
        <strain evidence="6 7">CCMP2467</strain>
    </source>
</reference>
<dbReference type="EMBL" id="LSRX01000151">
    <property type="protein sequence ID" value="OLQ06836.1"/>
    <property type="molecule type" value="Genomic_DNA"/>
</dbReference>
<dbReference type="InterPro" id="IPR006620">
    <property type="entry name" value="Pro_4_hyd_alph"/>
</dbReference>
<evidence type="ECO:0000313" key="6">
    <source>
        <dbReference type="EMBL" id="OLQ06836.1"/>
    </source>
</evidence>
<name>A0A1Q9EHC2_SYMMI</name>
<comment type="caution">
    <text evidence="6">The sequence shown here is derived from an EMBL/GenBank/DDBJ whole genome shotgun (WGS) entry which is preliminary data.</text>
</comment>
<dbReference type="SMART" id="SM00702">
    <property type="entry name" value="P4Hc"/>
    <property type="match status" value="1"/>
</dbReference>
<evidence type="ECO:0000259" key="5">
    <source>
        <dbReference type="SMART" id="SM00702"/>
    </source>
</evidence>
<keyword evidence="2" id="KW-0223">Dioxygenase</keyword>
<keyword evidence="7" id="KW-1185">Reference proteome</keyword>
<evidence type="ECO:0000313" key="7">
    <source>
        <dbReference type="Proteomes" id="UP000186817"/>
    </source>
</evidence>
<dbReference type="Gene3D" id="2.60.120.620">
    <property type="entry name" value="q2cbj1_9rhob like domain"/>
    <property type="match status" value="1"/>
</dbReference>
<evidence type="ECO:0000256" key="1">
    <source>
        <dbReference type="ARBA" id="ARBA00001961"/>
    </source>
</evidence>
<dbReference type="Proteomes" id="UP000186817">
    <property type="component" value="Unassembled WGS sequence"/>
</dbReference>
<dbReference type="AlphaFoldDB" id="A0A1Q9EHC2"/>
<keyword evidence="4" id="KW-0472">Membrane</keyword>
<dbReference type="GO" id="GO:0005506">
    <property type="term" value="F:iron ion binding"/>
    <property type="evidence" value="ECO:0007669"/>
    <property type="project" value="InterPro"/>
</dbReference>
<comment type="cofactor">
    <cofactor evidence="1">
        <name>L-ascorbate</name>
        <dbReference type="ChEBI" id="CHEBI:38290"/>
    </cofactor>
</comment>
<keyword evidence="3" id="KW-0560">Oxidoreductase</keyword>
<dbReference type="GO" id="GO:0051213">
    <property type="term" value="F:dioxygenase activity"/>
    <property type="evidence" value="ECO:0007669"/>
    <property type="project" value="UniProtKB-KW"/>
</dbReference>
<evidence type="ECO:0000256" key="2">
    <source>
        <dbReference type="ARBA" id="ARBA00022964"/>
    </source>
</evidence>
<protein>
    <recommendedName>
        <fullName evidence="5">Prolyl 4-hydroxylase alpha subunit domain-containing protein</fullName>
    </recommendedName>
</protein>
<organism evidence="6 7">
    <name type="scientific">Symbiodinium microadriaticum</name>
    <name type="common">Dinoflagellate</name>
    <name type="synonym">Zooxanthella microadriatica</name>
    <dbReference type="NCBI Taxonomy" id="2951"/>
    <lineage>
        <taxon>Eukaryota</taxon>
        <taxon>Sar</taxon>
        <taxon>Alveolata</taxon>
        <taxon>Dinophyceae</taxon>
        <taxon>Suessiales</taxon>
        <taxon>Symbiodiniaceae</taxon>
        <taxon>Symbiodinium</taxon>
    </lineage>
</organism>
<gene>
    <name evidence="6" type="ORF">AK812_SmicGene9811</name>
</gene>
<dbReference type="GO" id="GO:0031418">
    <property type="term" value="F:L-ascorbic acid binding"/>
    <property type="evidence" value="ECO:0007669"/>
    <property type="project" value="InterPro"/>
</dbReference>
<keyword evidence="4" id="KW-1133">Transmembrane helix</keyword>
<dbReference type="OrthoDB" id="420380at2759"/>
<accession>A0A1Q9EHC2</accession>
<dbReference type="GO" id="GO:0016705">
    <property type="term" value="F:oxidoreductase activity, acting on paired donors, with incorporation or reduction of molecular oxygen"/>
    <property type="evidence" value="ECO:0007669"/>
    <property type="project" value="InterPro"/>
</dbReference>
<feature type="domain" description="Prolyl 4-hydroxylase alpha subunit" evidence="5">
    <location>
        <begin position="353"/>
        <end position="539"/>
    </location>
</feature>
<evidence type="ECO:0000256" key="4">
    <source>
        <dbReference type="SAM" id="Phobius"/>
    </source>
</evidence>
<evidence type="ECO:0000256" key="3">
    <source>
        <dbReference type="ARBA" id="ARBA00023002"/>
    </source>
</evidence>
<proteinExistence type="predicted"/>
<keyword evidence="4" id="KW-0812">Transmembrane</keyword>
<sequence length="1275" mass="140215">MDVATKWPTTDELRASSKCNQDFGSCAQSRQVGSKPRHLGLCLTLAMLTFLLTSACDWLGPGSHERPRLVQRHACRAKQMLRGPKKLPKPIVKQKISPGRRLARIEEMIDTAGKIKQVKFEEARKEVDNMRKMRNGHKWWKGKLPSSDGDGGAYEYVKQYGGEISRWLPDILKPPGRGIWNDPLESEDLAMLFDAFDADLDEELLPVVVYGLKNAFKEPTLDQVTAILEGMAIARHTYDEAYKVVGETGAMLLGEGTESEIAEFGFALSLAVQRAPKQCFLTLKEGLQTYLENVPGLSVRLLAWACAEGGSPLPELFGVPSAEVPGDLAEHVWSTCSSVASETKNKLVAGWPLPIVEATGVLSELQMTSLVGLADENDLWRPSARRGGAALEGSPWTALLSSPEHRDHPTARALRQWTAELFKAPMENVEAVRLIRYRQGEGALAAHADARPEHDTSLWLSGQRLATVMLQLGALPDGAGGDLLFPLLEEGRGKQVALQPGSALVWPTTDRDGQPDKRAARKALPLQTAATKYVAMIMDATADVCGHVMRPLEAGTSLPDTLGLGCALGLRRVSWGACPDEASASRRRRLWIGQKNFEDKALEKSVKDVSPYAAWTEHPGCLQPPSPALQRTLPGPCRPRLPHKGCAKEQAVQGRKVSAQGYEDVVRHLPKLDVALKGGGSFLRVPFGCDEPCRFEGLDKNELSLIELFDTHLFRLELALQGCGGKGRRLASLPTDALLAEVEETITMRGLGLGVRVYLEARCLEGGEDALKSLEWVTNFGLDVDSLKEHPGESALSIDTVDAFGGRFPGIWELKALNSSVVANVSSNQWGVMACLYGLPPFQHFAEPSATESRLRPRSWKGVQDSKSALNVKLCRHLFRITADMAGEKAHRLNKWKLFDEAEKRIFYEKRQVLADKIKEGDVVEAKIAFIWHTGIESTETEIQGIPFHIRSSTSPEMSTLICYMSAIACYGAMVAVLRSDVVRLATIDRPVEEKGKSNRKLAGDHGMMTRCFELRYQLLEEGADVRPIEGRHVKAVACHGGATKFVGSGRKKHNDEIYGLLYAVGGNMYTEAALLGDFVVDDIKVLVGSFPGLFGTELGDKLRSFCLRHGVPLAWGLGNSRPWPVEEKQPRAQRLLDWLPLEPFEYWHGASERLEWVLVKSSVDMGNGWLSCAVMPTRTSRVWAAKINARYVINARHAHFTDAAQQLEQAETLAVWKQVWTQIAHERKGLRGAGCPDDVCFGTIEAGGAAEMLKKTFAVRARALTSLIGAAQSM</sequence>
<feature type="transmembrane region" description="Helical" evidence="4">
    <location>
        <begin position="39"/>
        <end position="60"/>
    </location>
</feature>